<dbReference type="AlphaFoldDB" id="I4B6J5"/>
<dbReference type="Proteomes" id="UP000006048">
    <property type="component" value="Chromosome"/>
</dbReference>
<evidence type="ECO:0000313" key="4">
    <source>
        <dbReference type="EMBL" id="AFM12902.1"/>
    </source>
</evidence>
<feature type="transmembrane region" description="Helical" evidence="1">
    <location>
        <begin position="362"/>
        <end position="383"/>
    </location>
</feature>
<dbReference type="KEGG" id="tpx:Turpa_2257"/>
<feature type="transmembrane region" description="Helical" evidence="1">
    <location>
        <begin position="85"/>
        <end position="103"/>
    </location>
</feature>
<dbReference type="Pfam" id="PF13194">
    <property type="entry name" value="DUF4010"/>
    <property type="match status" value="1"/>
</dbReference>
<keyword evidence="1 4" id="KW-0812">Transmembrane</keyword>
<dbReference type="EMBL" id="CP002959">
    <property type="protein sequence ID" value="AFM12902.1"/>
    <property type="molecule type" value="Genomic_DNA"/>
</dbReference>
<feature type="transmembrane region" description="Helical" evidence="1">
    <location>
        <begin position="390"/>
        <end position="412"/>
    </location>
</feature>
<evidence type="ECO:0000256" key="1">
    <source>
        <dbReference type="SAM" id="Phobius"/>
    </source>
</evidence>
<feature type="transmembrane region" description="Helical" evidence="1">
    <location>
        <begin position="259"/>
        <end position="282"/>
    </location>
</feature>
<feature type="domain" description="MgtC/SapB/SrpB/YhiD N-terminal" evidence="2">
    <location>
        <begin position="9"/>
        <end position="129"/>
    </location>
</feature>
<name>I4B6J5_TURPD</name>
<dbReference type="InterPro" id="IPR049177">
    <property type="entry name" value="MgtC_SapB_SrpB_YhiD_N"/>
</dbReference>
<keyword evidence="1" id="KW-1133">Transmembrane helix</keyword>
<feature type="transmembrane region" description="Helical" evidence="1">
    <location>
        <begin position="109"/>
        <end position="127"/>
    </location>
</feature>
<feature type="transmembrane region" description="Helical" evidence="1">
    <location>
        <begin position="200"/>
        <end position="219"/>
    </location>
</feature>
<gene>
    <name evidence="4" type="ordered locus">Turpa_2257</name>
</gene>
<dbReference type="HOGENOM" id="CLU_036781_1_1_12"/>
<feature type="transmembrane region" description="Helical" evidence="1">
    <location>
        <begin position="139"/>
        <end position="158"/>
    </location>
</feature>
<evidence type="ECO:0000259" key="2">
    <source>
        <dbReference type="Pfam" id="PF02308"/>
    </source>
</evidence>
<proteinExistence type="predicted"/>
<dbReference type="InterPro" id="IPR025105">
    <property type="entry name" value="DUF4010"/>
</dbReference>
<protein>
    <submittedName>
        <fullName evidence="4">Transmembrane protein</fullName>
    </submittedName>
</protein>
<sequence>MLDQVHPFALSLMTGLAIGIEREHHHRNSHDPLGVRTFALLALAGTVCAFLAIDWLTGAVAAALFVLIALSYWRSSGGSGAARDTGLTTEVAAIVVYCTGYIFYRDTAIGLATGLSTLALLISRDTLHKFAREKLQRSELQAAAILLIAMFGVVPFLPNHAVDPFGVMNPRQLVTLLSLIGILQFVGYATRRIFGARAGLALSGFLGGIVSSTAVFLGLRDVMQANKNSERAVMASALFANAASLTELAAVLAMGSINLLTAIAVPLAVLIGLNLAIAALLFTRRSDVSPESEPGKPLSVMSVLKLGLLVFSLVALVNLAHRTLQNTGLWLVAFLSGLFELQGVSLAIALDLSRGTVDIASARTAVLVAIAAASMSKVGILLVRHRNRFGLILSLILCATVAAALATAGFTAA</sequence>
<accession>I4B6J5</accession>
<dbReference type="PANTHER" id="PTHR39084">
    <property type="entry name" value="MEMBRANE PROTEIN-RELATED"/>
    <property type="match status" value="1"/>
</dbReference>
<dbReference type="Pfam" id="PF02308">
    <property type="entry name" value="MgtC"/>
    <property type="match status" value="1"/>
</dbReference>
<reference evidence="4 5" key="1">
    <citation type="submission" date="2012-06" db="EMBL/GenBank/DDBJ databases">
        <title>The complete chromosome of genome of Turneriella parva DSM 21527.</title>
        <authorList>
            <consortium name="US DOE Joint Genome Institute (JGI-PGF)"/>
            <person name="Lucas S."/>
            <person name="Han J."/>
            <person name="Lapidus A."/>
            <person name="Bruce D."/>
            <person name="Goodwin L."/>
            <person name="Pitluck S."/>
            <person name="Peters L."/>
            <person name="Kyrpides N."/>
            <person name="Mavromatis K."/>
            <person name="Ivanova N."/>
            <person name="Mikhailova N."/>
            <person name="Chertkov O."/>
            <person name="Detter J.C."/>
            <person name="Tapia R."/>
            <person name="Han C."/>
            <person name="Land M."/>
            <person name="Hauser L."/>
            <person name="Markowitz V."/>
            <person name="Cheng J.-F."/>
            <person name="Hugenholtz P."/>
            <person name="Woyke T."/>
            <person name="Wu D."/>
            <person name="Gronow S."/>
            <person name="Wellnitz S."/>
            <person name="Brambilla E."/>
            <person name="Klenk H.-P."/>
            <person name="Eisen J.A."/>
        </authorList>
    </citation>
    <scope>NUCLEOTIDE SEQUENCE [LARGE SCALE GENOMIC DNA]</scope>
    <source>
        <strain evidence="5">ATCC BAA-1111 / DSM 21527 / NCTC 11395 / H</strain>
    </source>
</reference>
<evidence type="ECO:0000313" key="5">
    <source>
        <dbReference type="Proteomes" id="UP000006048"/>
    </source>
</evidence>
<feature type="transmembrane region" description="Helical" evidence="1">
    <location>
        <begin position="302"/>
        <end position="321"/>
    </location>
</feature>
<feature type="transmembrane region" description="Helical" evidence="1">
    <location>
        <begin position="328"/>
        <end position="350"/>
    </location>
</feature>
<organism evidence="4 5">
    <name type="scientific">Turneriella parva (strain ATCC BAA-1111 / DSM 21527 / NCTC 11395 / H)</name>
    <name type="common">Leptospira parva</name>
    <dbReference type="NCBI Taxonomy" id="869212"/>
    <lineage>
        <taxon>Bacteria</taxon>
        <taxon>Pseudomonadati</taxon>
        <taxon>Spirochaetota</taxon>
        <taxon>Spirochaetia</taxon>
        <taxon>Leptospirales</taxon>
        <taxon>Leptospiraceae</taxon>
        <taxon>Turneriella</taxon>
    </lineage>
</organism>
<feature type="domain" description="DUF4010" evidence="3">
    <location>
        <begin position="179"/>
        <end position="383"/>
    </location>
</feature>
<keyword evidence="1" id="KW-0472">Membrane</keyword>
<keyword evidence="5" id="KW-1185">Reference proteome</keyword>
<evidence type="ECO:0000259" key="3">
    <source>
        <dbReference type="Pfam" id="PF13194"/>
    </source>
</evidence>
<feature type="transmembrane region" description="Helical" evidence="1">
    <location>
        <begin position="40"/>
        <end position="73"/>
    </location>
</feature>
<feature type="transmembrane region" description="Helical" evidence="1">
    <location>
        <begin position="231"/>
        <end position="252"/>
    </location>
</feature>
<dbReference type="OrthoDB" id="9813718at2"/>
<feature type="transmembrane region" description="Helical" evidence="1">
    <location>
        <begin position="170"/>
        <end position="188"/>
    </location>
</feature>
<dbReference type="PANTHER" id="PTHR39084:SF1">
    <property type="entry name" value="DUF4010 DOMAIN-CONTAINING PROTEIN"/>
    <property type="match status" value="1"/>
</dbReference>
<dbReference type="RefSeq" id="WP_014803408.1">
    <property type="nucleotide sequence ID" value="NC_018020.1"/>
</dbReference>